<accession>A0A0K2ZV80</accession>
<feature type="signal peptide" evidence="2">
    <location>
        <begin position="1"/>
        <end position="26"/>
    </location>
</feature>
<dbReference type="Gene3D" id="2.60.120.380">
    <property type="match status" value="1"/>
</dbReference>
<dbReference type="InterPro" id="IPR036465">
    <property type="entry name" value="vWFA_dom_sf"/>
</dbReference>
<evidence type="ECO:0000256" key="2">
    <source>
        <dbReference type="SAM" id="SignalP"/>
    </source>
</evidence>
<dbReference type="SMART" id="SM00609">
    <property type="entry name" value="VIT"/>
    <property type="match status" value="1"/>
</dbReference>
<protein>
    <recommendedName>
        <fullName evidence="3">VIT domain-containing protein</fullName>
    </recommendedName>
</protein>
<name>A0A0K2ZV80_9XANT</name>
<dbReference type="Proteomes" id="UP000041247">
    <property type="component" value="Unassembled WGS sequence"/>
</dbReference>
<evidence type="ECO:0000256" key="1">
    <source>
        <dbReference type="SAM" id="MobiDB-lite"/>
    </source>
</evidence>
<evidence type="ECO:0000313" key="5">
    <source>
        <dbReference type="Proteomes" id="UP000041247"/>
    </source>
</evidence>
<organism evidence="4 5">
    <name type="scientific">Xanthomonas graminis pv. poae</name>
    <dbReference type="NCBI Taxonomy" id="227946"/>
    <lineage>
        <taxon>Bacteria</taxon>
        <taxon>Pseudomonadati</taxon>
        <taxon>Pseudomonadota</taxon>
        <taxon>Gammaproteobacteria</taxon>
        <taxon>Lysobacterales</taxon>
        <taxon>Lysobacteraceae</taxon>
        <taxon>Xanthomonas</taxon>
        <taxon>Xanthomonas translucens group</taxon>
        <taxon>Xanthomonas graminis</taxon>
    </lineage>
</organism>
<dbReference type="Pfam" id="PF08487">
    <property type="entry name" value="VIT"/>
    <property type="match status" value="1"/>
</dbReference>
<feature type="region of interest" description="Disordered" evidence="1">
    <location>
        <begin position="592"/>
        <end position="615"/>
    </location>
</feature>
<reference evidence="4 5" key="1">
    <citation type="submission" date="2015-07" db="EMBL/GenBank/DDBJ databases">
        <authorList>
            <person name="Noorani M."/>
        </authorList>
    </citation>
    <scope>NUCLEOTIDE SEQUENCE [LARGE SCALE GENOMIC DNA]</scope>
    <source>
        <strain evidence="4">LMG728</strain>
    </source>
</reference>
<dbReference type="InterPro" id="IPR013694">
    <property type="entry name" value="VIT"/>
</dbReference>
<dbReference type="EMBL" id="CXOK01000057">
    <property type="protein sequence ID" value="CTP88932.1"/>
    <property type="molecule type" value="Genomic_DNA"/>
</dbReference>
<dbReference type="InterPro" id="IPR019220">
    <property type="entry name" value="DUF2135"/>
</dbReference>
<dbReference type="RefSeq" id="WP_053841045.1">
    <property type="nucleotide sequence ID" value="NZ_CP076250.1"/>
</dbReference>
<dbReference type="Gene3D" id="1.25.40.10">
    <property type="entry name" value="Tetratricopeptide repeat domain"/>
    <property type="match status" value="1"/>
</dbReference>
<proteinExistence type="predicted"/>
<feature type="domain" description="VIT" evidence="3">
    <location>
        <begin position="34"/>
        <end position="162"/>
    </location>
</feature>
<dbReference type="SUPFAM" id="SSF48452">
    <property type="entry name" value="TPR-like"/>
    <property type="match status" value="1"/>
</dbReference>
<dbReference type="Pfam" id="PF09906">
    <property type="entry name" value="DUF2135"/>
    <property type="match status" value="1"/>
</dbReference>
<dbReference type="PROSITE" id="PS51468">
    <property type="entry name" value="VIT"/>
    <property type="match status" value="1"/>
</dbReference>
<gene>
    <name evidence="4" type="ORF">XTPLMG728_2069</name>
</gene>
<feature type="chain" id="PRO_5005493182" description="VIT domain-containing protein" evidence="2">
    <location>
        <begin position="27"/>
        <end position="978"/>
    </location>
</feature>
<evidence type="ECO:0000259" key="3">
    <source>
        <dbReference type="PROSITE" id="PS51468"/>
    </source>
</evidence>
<sequence length="978" mass="105979">MPSIARKGLCLLLLSLTSAVAVSAWAQTAPERQLLAPLLKTDQGERPVELRSATVSAHAAAGLAETTVDLLFFNPNARVLEGQLAFPLRDGQQISGFALDIDGQMRDAVPVPKARGRQVFEAIERRGVDPGLVEQTAGNQFQLRLYPIPAHGSRRVRLVYRESLPRTAAGWQWRLPLGYAASAQTLRLELSTQAAPMDTAALPAGLRLLPAPGGYAAAWSGTPAQLPKELALSLRATRDPRVALGSHDGQRYFQALLPIADLRGTRPLPQRIGLLWDASGSARQRDIPAELALLQRYFAALGNAQVDLIVLRDRAEAPRRFQVRAGDWSALQATLQSLQPDGASALGDWRPAAEVQEYLLFSDGLGNYGAQTLPALAPGQRLFAVDSAGAHADSAHLAAVAEARGGRAIVVHGLQGVQQASERLLQRGGELVALQGEGVADLVADSRYADDGYLRIAGRLLAADATLQLEIATAASTRRLSIPLHAASEVPGDLVPGAWARAMLRRLAADPLGDAARRQQLASRFGLVSADTSLLVLENVDDYVRYAIAPPAALREAVARAQAQRQQALGEQRKRRTDRVAEDFAQRVAWWQRRFPQNAPPPPKPQGGDGDASWQRRDGISRAAPVMAMAPAPAPMAPMQQAESAALEAMAVSGAVAAADGAAANADAPAGARASTTISLALQPWQPDSPYARRLRAAAPEAVYPLYLSERAAHADSVAFYLDVADVLFERGQRERALRVLSNLAELQLENRHVLRVLGYRLLQAGRADLAVPVFEQVLRLGEEEPQSFRDLGLVYAARGDAQAAIEQLYQVVARDWDSRFDGVALIALNELNAIVARSPQPLQTGFIDPRLQRNLPLDLRVVLNWDSDNSDMDLWVTDPNGERCYYAHRSTYQGGQLSQDFTGGYGPEEFSLRRAKPGKYTVEANFFGDRQPLVTGATTLHLQLSTGWGGATQRDQQVTLRLKDRKETILVGEFEVR</sequence>
<dbReference type="SUPFAM" id="SSF53300">
    <property type="entry name" value="vWA-like"/>
    <property type="match status" value="1"/>
</dbReference>
<evidence type="ECO:0000313" key="4">
    <source>
        <dbReference type="EMBL" id="CTP88932.1"/>
    </source>
</evidence>
<dbReference type="InterPro" id="IPR011990">
    <property type="entry name" value="TPR-like_helical_dom_sf"/>
</dbReference>
<dbReference type="AlphaFoldDB" id="A0A0K2ZV80"/>
<dbReference type="Gene3D" id="3.40.50.410">
    <property type="entry name" value="von Willebrand factor, type A domain"/>
    <property type="match status" value="1"/>
</dbReference>
<keyword evidence="2" id="KW-0732">Signal</keyword>